<accession>A0A0L6W505</accession>
<evidence type="ECO:0000256" key="2">
    <source>
        <dbReference type="SAM" id="Phobius"/>
    </source>
</evidence>
<keyword evidence="4" id="KW-1185">Reference proteome</keyword>
<feature type="region of interest" description="Disordered" evidence="1">
    <location>
        <begin position="217"/>
        <end position="257"/>
    </location>
</feature>
<feature type="compositionally biased region" description="Polar residues" evidence="1">
    <location>
        <begin position="42"/>
        <end position="52"/>
    </location>
</feature>
<evidence type="ECO:0000313" key="3">
    <source>
        <dbReference type="EMBL" id="KNZ70551.1"/>
    </source>
</evidence>
<dbReference type="Proteomes" id="UP000037175">
    <property type="component" value="Unassembled WGS sequence"/>
</dbReference>
<comment type="caution">
    <text evidence="3">The sequence shown here is derived from an EMBL/GenBank/DDBJ whole genome shotgun (WGS) entry which is preliminary data.</text>
</comment>
<protein>
    <submittedName>
        <fullName evidence="3">Uncharacterized protein</fullName>
    </submittedName>
</protein>
<gene>
    <name evidence="3" type="ORF">Tfer_0735</name>
</gene>
<evidence type="ECO:0000256" key="1">
    <source>
        <dbReference type="SAM" id="MobiDB-lite"/>
    </source>
</evidence>
<feature type="transmembrane region" description="Helical" evidence="2">
    <location>
        <begin position="274"/>
        <end position="300"/>
    </location>
</feature>
<keyword evidence="2" id="KW-0472">Membrane</keyword>
<proteinExistence type="predicted"/>
<dbReference type="AlphaFoldDB" id="A0A0L6W505"/>
<evidence type="ECO:0000313" key="4">
    <source>
        <dbReference type="Proteomes" id="UP000037175"/>
    </source>
</evidence>
<feature type="compositionally biased region" description="Polar residues" evidence="1">
    <location>
        <begin position="230"/>
        <end position="257"/>
    </location>
</feature>
<feature type="region of interest" description="Disordered" evidence="1">
    <location>
        <begin position="42"/>
        <end position="91"/>
    </location>
</feature>
<feature type="compositionally biased region" description="Low complexity" evidence="1">
    <location>
        <begin position="217"/>
        <end position="229"/>
    </location>
</feature>
<feature type="compositionally biased region" description="Basic and acidic residues" evidence="1">
    <location>
        <begin position="53"/>
        <end position="74"/>
    </location>
</feature>
<sequence length="308" mass="32997">MEALKKVLTVMVVIFVFIIAAGGIYLVRMGNMDHGKATAVNVGTGQQKTSSEPAKENHDKDAANTESADSKDKSSSAIEKNNPNEAQGPVVIQVPVQVPKTDPRFYVDLLKERLKSIDKANAKIAANSGGETVVQSNGTTSSGAGNMNELHEEFYSLGQDIAGMEYLIDNMSKDLDTQTQQLPPVTGIPYGYGQNLPPTYNQYNPYLAQNPYQSPYNQNYYSSGNGQQGIAQGQTADNQSQSGVTGQPGSSQANLHQNHSVPGNGFLNANTIKLIFSLVLIVSVIIAIVSMVGFIGSLFAENVPRPNL</sequence>
<feature type="transmembrane region" description="Helical" evidence="2">
    <location>
        <begin position="6"/>
        <end position="27"/>
    </location>
</feature>
<organism evidence="3 4">
    <name type="scientific">Thermincola ferriacetica</name>
    <dbReference type="NCBI Taxonomy" id="281456"/>
    <lineage>
        <taxon>Bacteria</taxon>
        <taxon>Bacillati</taxon>
        <taxon>Bacillota</taxon>
        <taxon>Clostridia</taxon>
        <taxon>Eubacteriales</taxon>
        <taxon>Thermincolaceae</taxon>
        <taxon>Thermincola</taxon>
    </lineage>
</organism>
<reference evidence="4" key="1">
    <citation type="submission" date="2015-07" db="EMBL/GenBank/DDBJ databases">
        <title>Complete Genome of Thermincola ferriacetica strain Z-0001T.</title>
        <authorList>
            <person name="Lusk B."/>
            <person name="Badalamenti J.P."/>
            <person name="Parameswaran P."/>
            <person name="Bond D.R."/>
            <person name="Torres C.I."/>
        </authorList>
    </citation>
    <scope>NUCLEOTIDE SEQUENCE [LARGE SCALE GENOMIC DNA]</scope>
    <source>
        <strain evidence="4">Z-0001</strain>
    </source>
</reference>
<dbReference type="RefSeq" id="WP_052216917.1">
    <property type="nucleotide sequence ID" value="NZ_LGTE01000003.1"/>
</dbReference>
<keyword evidence="2" id="KW-0812">Transmembrane</keyword>
<dbReference type="EMBL" id="LGTE01000003">
    <property type="protein sequence ID" value="KNZ70551.1"/>
    <property type="molecule type" value="Genomic_DNA"/>
</dbReference>
<keyword evidence="2" id="KW-1133">Transmembrane helix</keyword>
<name>A0A0L6W505_9FIRM</name>